<sequence length="110" mass="12840">MNNEYFVRQGILRILEYEEIRYCSDYKPGTLMEAILEPGNVIHTHDGNVFVNNVLAARFELRVSDTQIIDRITNGGDSLCEILENWISNELVDFRKLMVKFIRSERGKDE</sequence>
<dbReference type="EMBL" id="LAZR01004120">
    <property type="protein sequence ID" value="KKN11585.1"/>
    <property type="molecule type" value="Genomic_DNA"/>
</dbReference>
<proteinExistence type="predicted"/>
<gene>
    <name evidence="1" type="ORF">LCGC14_1025050</name>
</gene>
<evidence type="ECO:0000313" key="1">
    <source>
        <dbReference type="EMBL" id="KKN11585.1"/>
    </source>
</evidence>
<dbReference type="AlphaFoldDB" id="A0A0F9MW88"/>
<name>A0A0F9MW88_9ZZZZ</name>
<protein>
    <submittedName>
        <fullName evidence="1">Uncharacterized protein</fullName>
    </submittedName>
</protein>
<comment type="caution">
    <text evidence="1">The sequence shown here is derived from an EMBL/GenBank/DDBJ whole genome shotgun (WGS) entry which is preliminary data.</text>
</comment>
<organism evidence="1">
    <name type="scientific">marine sediment metagenome</name>
    <dbReference type="NCBI Taxonomy" id="412755"/>
    <lineage>
        <taxon>unclassified sequences</taxon>
        <taxon>metagenomes</taxon>
        <taxon>ecological metagenomes</taxon>
    </lineage>
</organism>
<accession>A0A0F9MW88</accession>
<reference evidence="1" key="1">
    <citation type="journal article" date="2015" name="Nature">
        <title>Complex archaea that bridge the gap between prokaryotes and eukaryotes.</title>
        <authorList>
            <person name="Spang A."/>
            <person name="Saw J.H."/>
            <person name="Jorgensen S.L."/>
            <person name="Zaremba-Niedzwiedzka K."/>
            <person name="Martijn J."/>
            <person name="Lind A.E."/>
            <person name="van Eijk R."/>
            <person name="Schleper C."/>
            <person name="Guy L."/>
            <person name="Ettema T.J."/>
        </authorList>
    </citation>
    <scope>NUCLEOTIDE SEQUENCE</scope>
</reference>